<gene>
    <name evidence="1" type="ORF">ACFPO9_17565</name>
</gene>
<keyword evidence="2" id="KW-1185">Reference proteome</keyword>
<dbReference type="Proteomes" id="UP001596086">
    <property type="component" value="Unassembled WGS sequence"/>
</dbReference>
<evidence type="ECO:0000313" key="2">
    <source>
        <dbReference type="Proteomes" id="UP001596086"/>
    </source>
</evidence>
<dbReference type="RefSeq" id="WP_379772751.1">
    <property type="nucleotide sequence ID" value="NZ_JBHSMZ010000014.1"/>
</dbReference>
<accession>A0ABW0S545</accession>
<evidence type="ECO:0000313" key="1">
    <source>
        <dbReference type="EMBL" id="MFC5550328.1"/>
    </source>
</evidence>
<name>A0ABW0S545_9BURK</name>
<reference evidence="2" key="1">
    <citation type="journal article" date="2019" name="Int. J. Syst. Evol. Microbiol.">
        <title>The Global Catalogue of Microorganisms (GCM) 10K type strain sequencing project: providing services to taxonomists for standard genome sequencing and annotation.</title>
        <authorList>
            <consortium name="The Broad Institute Genomics Platform"/>
            <consortium name="The Broad Institute Genome Sequencing Center for Infectious Disease"/>
            <person name="Wu L."/>
            <person name="Ma J."/>
        </authorList>
    </citation>
    <scope>NUCLEOTIDE SEQUENCE [LARGE SCALE GENOMIC DNA]</scope>
    <source>
        <strain evidence="2">CGMCC 4.5798</strain>
    </source>
</reference>
<organism evidence="1 2">
    <name type="scientific">Massilia aerilata</name>
    <dbReference type="NCBI Taxonomy" id="453817"/>
    <lineage>
        <taxon>Bacteria</taxon>
        <taxon>Pseudomonadati</taxon>
        <taxon>Pseudomonadota</taxon>
        <taxon>Betaproteobacteria</taxon>
        <taxon>Burkholderiales</taxon>
        <taxon>Oxalobacteraceae</taxon>
        <taxon>Telluria group</taxon>
        <taxon>Massilia</taxon>
    </lineage>
</organism>
<comment type="caution">
    <text evidence="1">The sequence shown here is derived from an EMBL/GenBank/DDBJ whole genome shotgun (WGS) entry which is preliminary data.</text>
</comment>
<sequence>MTYSCSDFTGNLVNHLFANGLITAAVVNSDDLEHQATAAMEAISNLAQRANAQLPLSGQTVPATIPQGQSRSTQFMDELLGAHETLTGIAECKGARTLADCMYMLSAVQKGTSIEVHHPTESEILDVVQSLPSASLWMTYVHEVTE</sequence>
<dbReference type="EMBL" id="JBHSMZ010000014">
    <property type="protein sequence ID" value="MFC5550328.1"/>
    <property type="molecule type" value="Genomic_DNA"/>
</dbReference>
<protein>
    <submittedName>
        <fullName evidence="1">Uncharacterized protein</fullName>
    </submittedName>
</protein>
<proteinExistence type="predicted"/>